<protein>
    <submittedName>
        <fullName evidence="12">Uncharacterized protein</fullName>
    </submittedName>
</protein>
<keyword evidence="3" id="KW-1003">Cell membrane</keyword>
<keyword evidence="4" id="KW-0109">Calcium transport</keyword>
<evidence type="ECO:0000313" key="12">
    <source>
        <dbReference type="EMBL" id="KAK2165323.1"/>
    </source>
</evidence>
<name>A0AAD9NE67_9ANNE</name>
<keyword evidence="8" id="KW-0406">Ion transport</keyword>
<dbReference type="Pfam" id="PF12796">
    <property type="entry name" value="Ank_2"/>
    <property type="match status" value="2"/>
</dbReference>
<feature type="repeat" description="ANK" evidence="10">
    <location>
        <begin position="225"/>
        <end position="257"/>
    </location>
</feature>
<keyword evidence="9" id="KW-0407">Ion channel</keyword>
<accession>A0AAD9NE67</accession>
<gene>
    <name evidence="12" type="ORF">LSH36_52g09075</name>
</gene>
<evidence type="ECO:0000256" key="9">
    <source>
        <dbReference type="ARBA" id="ARBA00023303"/>
    </source>
</evidence>
<keyword evidence="6" id="KW-0677">Repeat</keyword>
<comment type="caution">
    <text evidence="12">The sequence shown here is derived from an EMBL/GenBank/DDBJ whole genome shotgun (WGS) entry which is preliminary data.</text>
</comment>
<dbReference type="PROSITE" id="PS50297">
    <property type="entry name" value="ANK_REP_REGION"/>
    <property type="match status" value="2"/>
</dbReference>
<comment type="subcellular location">
    <subcellularLocation>
        <location evidence="1">Cell membrane</location>
        <topology evidence="1">Multi-pass membrane protein</topology>
    </subcellularLocation>
</comment>
<keyword evidence="2" id="KW-0813">Transport</keyword>
<keyword evidence="11" id="KW-1133">Transmembrane helix</keyword>
<dbReference type="AlphaFoldDB" id="A0AAD9NE67"/>
<keyword evidence="10" id="KW-0040">ANK repeat</keyword>
<dbReference type="GO" id="GO:0005262">
    <property type="term" value="F:calcium channel activity"/>
    <property type="evidence" value="ECO:0007669"/>
    <property type="project" value="UniProtKB-KW"/>
</dbReference>
<proteinExistence type="predicted"/>
<organism evidence="12 13">
    <name type="scientific">Paralvinella palmiformis</name>
    <dbReference type="NCBI Taxonomy" id="53620"/>
    <lineage>
        <taxon>Eukaryota</taxon>
        <taxon>Metazoa</taxon>
        <taxon>Spiralia</taxon>
        <taxon>Lophotrochozoa</taxon>
        <taxon>Annelida</taxon>
        <taxon>Polychaeta</taxon>
        <taxon>Sedentaria</taxon>
        <taxon>Canalipalpata</taxon>
        <taxon>Terebellida</taxon>
        <taxon>Terebelliformia</taxon>
        <taxon>Alvinellidae</taxon>
        <taxon>Paralvinella</taxon>
    </lineage>
</organism>
<dbReference type="InterPro" id="IPR036770">
    <property type="entry name" value="Ankyrin_rpt-contain_sf"/>
</dbReference>
<dbReference type="PROSITE" id="PS50088">
    <property type="entry name" value="ANK_REPEAT"/>
    <property type="match status" value="2"/>
</dbReference>
<keyword evidence="7" id="KW-0106">Calcium</keyword>
<evidence type="ECO:0000256" key="7">
    <source>
        <dbReference type="ARBA" id="ARBA00022837"/>
    </source>
</evidence>
<evidence type="ECO:0000313" key="13">
    <source>
        <dbReference type="Proteomes" id="UP001208570"/>
    </source>
</evidence>
<dbReference type="InterPro" id="IPR024862">
    <property type="entry name" value="TRPV"/>
</dbReference>
<evidence type="ECO:0000256" key="4">
    <source>
        <dbReference type="ARBA" id="ARBA00022568"/>
    </source>
</evidence>
<dbReference type="Proteomes" id="UP001208570">
    <property type="component" value="Unassembled WGS sequence"/>
</dbReference>
<keyword evidence="11" id="KW-0472">Membrane</keyword>
<dbReference type="PANTHER" id="PTHR10582:SF2">
    <property type="entry name" value="INACTIVE"/>
    <property type="match status" value="1"/>
</dbReference>
<evidence type="ECO:0000256" key="5">
    <source>
        <dbReference type="ARBA" id="ARBA00022673"/>
    </source>
</evidence>
<evidence type="ECO:0000256" key="10">
    <source>
        <dbReference type="PROSITE-ProRule" id="PRU00023"/>
    </source>
</evidence>
<keyword evidence="13" id="KW-1185">Reference proteome</keyword>
<evidence type="ECO:0000256" key="2">
    <source>
        <dbReference type="ARBA" id="ARBA00022448"/>
    </source>
</evidence>
<dbReference type="GO" id="GO:0098703">
    <property type="term" value="P:calcium ion import across plasma membrane"/>
    <property type="evidence" value="ECO:0007669"/>
    <property type="project" value="TreeGrafter"/>
</dbReference>
<sequence>MFWKTKKGDPDSVWKEQHDAVHNNPLYTFINIQKIGTLIDLYKRTYDKGGTKALEAYIRKEIEPFLYNKGQGKLVDENVFREWKLEKMRKKNPGVPLTAVDIKLFDDDFNKFEQHEACWDIKKRGASGETILHLCLVGDSETHLTIANILLEMYPKMALDFYEGDEYYGESGLHLAIVNGNFEMVKLLVENGADVNQRATGRFFLPEDQKNGRTKTTNYEGYAYYGEYPLAFAACFGRDEIYDYLLDHGADPNFQDSFGNTVLHMMVICNQLSMLGYAVKHHYKKADMEITNNANLSALTMASKLGHWSAALIYLTEGESEDHLDMLAGGVIKQLLSSKWNIYARVRYVSEIIVCIACLSNLLFQMEEIRSQGFWNFLRNQTSAPAKLLFNISCFLILLCIPMRFLGYGGAEMVLLSMAAPCAWAFLLFFAR</sequence>
<keyword evidence="11" id="KW-0812">Transmembrane</keyword>
<dbReference type="PANTHER" id="PTHR10582">
    <property type="entry name" value="TRANSIENT RECEPTOR POTENTIAL ION CHANNEL PROTEIN"/>
    <property type="match status" value="1"/>
</dbReference>
<dbReference type="SMART" id="SM00248">
    <property type="entry name" value="ANK"/>
    <property type="match status" value="4"/>
</dbReference>
<evidence type="ECO:0000256" key="8">
    <source>
        <dbReference type="ARBA" id="ARBA00023065"/>
    </source>
</evidence>
<evidence type="ECO:0000256" key="1">
    <source>
        <dbReference type="ARBA" id="ARBA00004651"/>
    </source>
</evidence>
<feature type="transmembrane region" description="Helical" evidence="11">
    <location>
        <begin position="413"/>
        <end position="431"/>
    </location>
</feature>
<evidence type="ECO:0000256" key="3">
    <source>
        <dbReference type="ARBA" id="ARBA00022475"/>
    </source>
</evidence>
<feature type="repeat" description="ANK" evidence="10">
    <location>
        <begin position="168"/>
        <end position="200"/>
    </location>
</feature>
<dbReference type="GO" id="GO:0005886">
    <property type="term" value="C:plasma membrane"/>
    <property type="evidence" value="ECO:0007669"/>
    <property type="project" value="UniProtKB-SubCell"/>
</dbReference>
<dbReference type="InterPro" id="IPR002110">
    <property type="entry name" value="Ankyrin_rpt"/>
</dbReference>
<keyword evidence="5" id="KW-0107">Calcium channel</keyword>
<evidence type="ECO:0000256" key="6">
    <source>
        <dbReference type="ARBA" id="ARBA00022737"/>
    </source>
</evidence>
<evidence type="ECO:0000256" key="11">
    <source>
        <dbReference type="SAM" id="Phobius"/>
    </source>
</evidence>
<dbReference type="EMBL" id="JAODUP010000052">
    <property type="protein sequence ID" value="KAK2165323.1"/>
    <property type="molecule type" value="Genomic_DNA"/>
</dbReference>
<reference evidence="12" key="1">
    <citation type="journal article" date="2023" name="Mol. Biol. Evol.">
        <title>Third-Generation Sequencing Reveals the Adaptive Role of the Epigenome in Three Deep-Sea Polychaetes.</title>
        <authorList>
            <person name="Perez M."/>
            <person name="Aroh O."/>
            <person name="Sun Y."/>
            <person name="Lan Y."/>
            <person name="Juniper S.K."/>
            <person name="Young C.R."/>
            <person name="Angers B."/>
            <person name="Qian P.Y."/>
        </authorList>
    </citation>
    <scope>NUCLEOTIDE SEQUENCE</scope>
    <source>
        <strain evidence="12">P08H-3</strain>
    </source>
</reference>
<dbReference type="Gene3D" id="1.25.40.20">
    <property type="entry name" value="Ankyrin repeat-containing domain"/>
    <property type="match status" value="1"/>
</dbReference>
<dbReference type="SUPFAM" id="SSF48403">
    <property type="entry name" value="Ankyrin repeat"/>
    <property type="match status" value="1"/>
</dbReference>